<feature type="region of interest" description="Disordered" evidence="1">
    <location>
        <begin position="1"/>
        <end position="157"/>
    </location>
</feature>
<feature type="compositionally biased region" description="Basic and acidic residues" evidence="1">
    <location>
        <begin position="1"/>
        <end position="11"/>
    </location>
</feature>
<evidence type="ECO:0008006" key="4">
    <source>
        <dbReference type="Google" id="ProtNLM"/>
    </source>
</evidence>
<evidence type="ECO:0000313" key="3">
    <source>
        <dbReference type="Proteomes" id="UP000261520"/>
    </source>
</evidence>
<sequence>PPHLRNKDAGKSDSPGWDGGRTNGYVNGYHDNRSNGGFGGRGPPRNDRGGRGAYRGNRGGGTFNQPLQNAGFGNYENKEGGWGGAQRDAAYSSFGGRNDRSRSNYFSDRGTGSRGRYERGGYSGGGGGGGGAGGNSRWVEESREEDWSKPTARNDRLEQELFSASNTGINFEKYDDIPVEATGNNCPPHIDIVR</sequence>
<protein>
    <recommendedName>
        <fullName evidence="4">DEAD-box helicase 3 X-linked b</fullName>
    </recommendedName>
</protein>
<accession>A0A3B4AEH1</accession>
<evidence type="ECO:0000256" key="1">
    <source>
        <dbReference type="SAM" id="MobiDB-lite"/>
    </source>
</evidence>
<feature type="compositionally biased region" description="Gly residues" evidence="1">
    <location>
        <begin position="51"/>
        <end position="62"/>
    </location>
</feature>
<keyword evidence="3" id="KW-1185">Reference proteome</keyword>
<feature type="compositionally biased region" description="Basic and acidic residues" evidence="1">
    <location>
        <begin position="138"/>
        <end position="157"/>
    </location>
</feature>
<dbReference type="Ensembl" id="ENSPMGT00000016497.1">
    <property type="protein sequence ID" value="ENSPMGP00000015472.1"/>
    <property type="gene ID" value="ENSPMGG00000012678.1"/>
</dbReference>
<proteinExistence type="predicted"/>
<feature type="compositionally biased region" description="Gly residues" evidence="1">
    <location>
        <begin position="121"/>
        <end position="134"/>
    </location>
</feature>
<dbReference type="STRING" id="409849.ENSPMGP00000015472"/>
<reference evidence="2" key="1">
    <citation type="submission" date="2025-08" db="UniProtKB">
        <authorList>
            <consortium name="Ensembl"/>
        </authorList>
    </citation>
    <scope>IDENTIFICATION</scope>
</reference>
<reference evidence="2" key="2">
    <citation type="submission" date="2025-09" db="UniProtKB">
        <authorList>
            <consortium name="Ensembl"/>
        </authorList>
    </citation>
    <scope>IDENTIFICATION</scope>
</reference>
<dbReference type="AlphaFoldDB" id="A0A3B4AEH1"/>
<evidence type="ECO:0000313" key="2">
    <source>
        <dbReference type="Ensembl" id="ENSPMGP00000015472.1"/>
    </source>
</evidence>
<organism evidence="2 3">
    <name type="scientific">Periophthalmus magnuspinnatus</name>
    <dbReference type="NCBI Taxonomy" id="409849"/>
    <lineage>
        <taxon>Eukaryota</taxon>
        <taxon>Metazoa</taxon>
        <taxon>Chordata</taxon>
        <taxon>Craniata</taxon>
        <taxon>Vertebrata</taxon>
        <taxon>Euteleostomi</taxon>
        <taxon>Actinopterygii</taxon>
        <taxon>Neopterygii</taxon>
        <taxon>Teleostei</taxon>
        <taxon>Neoteleostei</taxon>
        <taxon>Acanthomorphata</taxon>
        <taxon>Gobiaria</taxon>
        <taxon>Gobiiformes</taxon>
        <taxon>Gobioidei</taxon>
        <taxon>Gobiidae</taxon>
        <taxon>Oxudercinae</taxon>
        <taxon>Periophthalmus</taxon>
    </lineage>
</organism>
<dbReference type="Proteomes" id="UP000261520">
    <property type="component" value="Unplaced"/>
</dbReference>
<name>A0A3B4AEH1_9GOBI</name>